<dbReference type="EMBL" id="QKYT01000355">
    <property type="protein sequence ID" value="RIA86600.1"/>
    <property type="molecule type" value="Genomic_DNA"/>
</dbReference>
<gene>
    <name evidence="2" type="ORF">C1645_807722</name>
</gene>
<keyword evidence="3" id="KW-1185">Reference proteome</keyword>
<proteinExistence type="predicted"/>
<comment type="caution">
    <text evidence="2">The sequence shown here is derived from an EMBL/GenBank/DDBJ whole genome shotgun (WGS) entry which is preliminary data.</text>
</comment>
<reference evidence="2 3" key="1">
    <citation type="submission" date="2018-06" db="EMBL/GenBank/DDBJ databases">
        <title>Comparative genomics reveals the genomic features of Rhizophagus irregularis, R. cerebriforme, R. diaphanum and Gigaspora rosea, and their symbiotic lifestyle signature.</title>
        <authorList>
            <person name="Morin E."/>
            <person name="San Clemente H."/>
            <person name="Chen E.C.H."/>
            <person name="De La Providencia I."/>
            <person name="Hainaut M."/>
            <person name="Kuo A."/>
            <person name="Kohler A."/>
            <person name="Murat C."/>
            <person name="Tang N."/>
            <person name="Roy S."/>
            <person name="Loubradou J."/>
            <person name="Henrissat B."/>
            <person name="Grigoriev I.V."/>
            <person name="Corradi N."/>
            <person name="Roux C."/>
            <person name="Martin F.M."/>
        </authorList>
    </citation>
    <scope>NUCLEOTIDE SEQUENCE [LARGE SCALE GENOMIC DNA]</scope>
    <source>
        <strain evidence="2 3">DAOM 227022</strain>
    </source>
</reference>
<sequence length="209" mass="23915">MSMQPPKRLGYHVRLVTGFRSPVGFMNQAQTEEVKTFWRNIDLEKEEMEIRISSMGVLETDNSTYSDESSSIPLTDTSSQQSAATPLAEVQITKVPKPKKYIDRDIASEVLKMYQTSVLPDMKKMKKTEVAKSPLNIRVINFHNLDCTRYLPHSYNNYIADQLQDQNSEAVNFANGKKIDKFIVDCDEQVLNYLDKFYEVDDLETLGGV</sequence>
<dbReference type="OrthoDB" id="2436351at2759"/>
<feature type="compositionally biased region" description="Polar residues" evidence="1">
    <location>
        <begin position="62"/>
        <end position="84"/>
    </location>
</feature>
<dbReference type="AlphaFoldDB" id="A0A397SK79"/>
<feature type="region of interest" description="Disordered" evidence="1">
    <location>
        <begin position="62"/>
        <end position="85"/>
    </location>
</feature>
<organism evidence="2 3">
    <name type="scientific">Glomus cerebriforme</name>
    <dbReference type="NCBI Taxonomy" id="658196"/>
    <lineage>
        <taxon>Eukaryota</taxon>
        <taxon>Fungi</taxon>
        <taxon>Fungi incertae sedis</taxon>
        <taxon>Mucoromycota</taxon>
        <taxon>Glomeromycotina</taxon>
        <taxon>Glomeromycetes</taxon>
        <taxon>Glomerales</taxon>
        <taxon>Glomeraceae</taxon>
        <taxon>Glomus</taxon>
    </lineage>
</organism>
<evidence type="ECO:0000313" key="3">
    <source>
        <dbReference type="Proteomes" id="UP000265703"/>
    </source>
</evidence>
<dbReference type="Proteomes" id="UP000265703">
    <property type="component" value="Unassembled WGS sequence"/>
</dbReference>
<accession>A0A397SK79</accession>
<evidence type="ECO:0000256" key="1">
    <source>
        <dbReference type="SAM" id="MobiDB-lite"/>
    </source>
</evidence>
<name>A0A397SK79_9GLOM</name>
<protein>
    <submittedName>
        <fullName evidence="2">Uncharacterized protein</fullName>
    </submittedName>
</protein>
<evidence type="ECO:0000313" key="2">
    <source>
        <dbReference type="EMBL" id="RIA86600.1"/>
    </source>
</evidence>